<evidence type="ECO:0000256" key="1">
    <source>
        <dbReference type="SAM" id="SignalP"/>
    </source>
</evidence>
<organism evidence="3 4">
    <name type="scientific">Legionella dresdenensis</name>
    <dbReference type="NCBI Taxonomy" id="450200"/>
    <lineage>
        <taxon>Bacteria</taxon>
        <taxon>Pseudomonadati</taxon>
        <taxon>Pseudomonadota</taxon>
        <taxon>Gammaproteobacteria</taxon>
        <taxon>Legionellales</taxon>
        <taxon>Legionellaceae</taxon>
        <taxon>Legionella</taxon>
    </lineage>
</organism>
<keyword evidence="4" id="KW-1185">Reference proteome</keyword>
<dbReference type="EMBL" id="JBHSAB010000022">
    <property type="protein sequence ID" value="MFC3909256.1"/>
    <property type="molecule type" value="Genomic_DNA"/>
</dbReference>
<sequence length="150" mass="17045">MKKAAILLLATLLPLPLFATNQTNNVSAEQVLYYINQYRSEHHLQPLKLDSRMSEQARLHSLDMATHKVPFGHDGFRNRIGIIYKQVNSPRGGAENVAYNYKTAQDVVYNWVRSPGHQRNIVGNYNLTGIGIVRDSQGKLYYTQLFVRAG</sequence>
<feature type="signal peptide" evidence="1">
    <location>
        <begin position="1"/>
        <end position="19"/>
    </location>
</feature>
<dbReference type="Gene3D" id="3.40.33.10">
    <property type="entry name" value="CAP"/>
    <property type="match status" value="1"/>
</dbReference>
<dbReference type="RefSeq" id="WP_382343297.1">
    <property type="nucleotide sequence ID" value="NZ_JBHSAB010000022.1"/>
</dbReference>
<reference evidence="4" key="1">
    <citation type="journal article" date="2019" name="Int. J. Syst. Evol. Microbiol.">
        <title>The Global Catalogue of Microorganisms (GCM) 10K type strain sequencing project: providing services to taxonomists for standard genome sequencing and annotation.</title>
        <authorList>
            <consortium name="The Broad Institute Genomics Platform"/>
            <consortium name="The Broad Institute Genome Sequencing Center for Infectious Disease"/>
            <person name="Wu L."/>
            <person name="Ma J."/>
        </authorList>
    </citation>
    <scope>NUCLEOTIDE SEQUENCE [LARGE SCALE GENOMIC DNA]</scope>
    <source>
        <strain evidence="4">CCUG 59858</strain>
    </source>
</reference>
<name>A0ABV8CGX6_9GAMM</name>
<accession>A0ABV8CGX6</accession>
<feature type="domain" description="SCP" evidence="2">
    <location>
        <begin position="32"/>
        <end position="146"/>
    </location>
</feature>
<dbReference type="InterPro" id="IPR035940">
    <property type="entry name" value="CAP_sf"/>
</dbReference>
<dbReference type="PANTHER" id="PTHR31157">
    <property type="entry name" value="SCP DOMAIN-CONTAINING PROTEIN"/>
    <property type="match status" value="1"/>
</dbReference>
<keyword evidence="1" id="KW-0732">Signal</keyword>
<evidence type="ECO:0000259" key="2">
    <source>
        <dbReference type="Pfam" id="PF00188"/>
    </source>
</evidence>
<dbReference type="Proteomes" id="UP001595758">
    <property type="component" value="Unassembled WGS sequence"/>
</dbReference>
<dbReference type="CDD" id="cd05379">
    <property type="entry name" value="CAP_bacterial"/>
    <property type="match status" value="1"/>
</dbReference>
<feature type="chain" id="PRO_5046791544" evidence="1">
    <location>
        <begin position="20"/>
        <end position="150"/>
    </location>
</feature>
<gene>
    <name evidence="3" type="ORF">ACFORL_09245</name>
</gene>
<evidence type="ECO:0000313" key="4">
    <source>
        <dbReference type="Proteomes" id="UP001595758"/>
    </source>
</evidence>
<comment type="caution">
    <text evidence="3">The sequence shown here is derived from an EMBL/GenBank/DDBJ whole genome shotgun (WGS) entry which is preliminary data.</text>
</comment>
<dbReference type="SUPFAM" id="SSF55797">
    <property type="entry name" value="PR-1-like"/>
    <property type="match status" value="1"/>
</dbReference>
<proteinExistence type="predicted"/>
<dbReference type="Pfam" id="PF00188">
    <property type="entry name" value="CAP"/>
    <property type="match status" value="1"/>
</dbReference>
<evidence type="ECO:0000313" key="3">
    <source>
        <dbReference type="EMBL" id="MFC3909256.1"/>
    </source>
</evidence>
<dbReference type="InterPro" id="IPR014044">
    <property type="entry name" value="CAP_dom"/>
</dbReference>
<dbReference type="PANTHER" id="PTHR31157:SF1">
    <property type="entry name" value="SCP DOMAIN-CONTAINING PROTEIN"/>
    <property type="match status" value="1"/>
</dbReference>
<protein>
    <submittedName>
        <fullName evidence="3">CAP domain-containing protein</fullName>
    </submittedName>
</protein>